<protein>
    <submittedName>
        <fullName evidence="1">Uncharacterized protein</fullName>
    </submittedName>
</protein>
<reference evidence="1 2" key="1">
    <citation type="submission" date="2019-10" db="EMBL/GenBank/DDBJ databases">
        <title>Assembly and Annotation for the nematode Trichostrongylus colubriformis.</title>
        <authorList>
            <person name="Martin J."/>
        </authorList>
    </citation>
    <scope>NUCLEOTIDE SEQUENCE [LARGE SCALE GENOMIC DNA]</scope>
    <source>
        <strain evidence="1">G859</strain>
        <tissue evidence="1">Whole worm</tissue>
    </source>
</reference>
<accession>A0AAN8IBA0</accession>
<keyword evidence="2" id="KW-1185">Reference proteome</keyword>
<sequence length="73" mass="8215">MIRKQRQSSLATLAQQGPLPVQAYTVLIHNHSPEALAEQLHQKWLADSRFAPLASDIVLHVRKVSGIKYISRT</sequence>
<organism evidence="1 2">
    <name type="scientific">Trichostrongylus colubriformis</name>
    <name type="common">Black scour worm</name>
    <dbReference type="NCBI Taxonomy" id="6319"/>
    <lineage>
        <taxon>Eukaryota</taxon>
        <taxon>Metazoa</taxon>
        <taxon>Ecdysozoa</taxon>
        <taxon>Nematoda</taxon>
        <taxon>Chromadorea</taxon>
        <taxon>Rhabditida</taxon>
        <taxon>Rhabditina</taxon>
        <taxon>Rhabditomorpha</taxon>
        <taxon>Strongyloidea</taxon>
        <taxon>Trichostrongylidae</taxon>
        <taxon>Trichostrongylus</taxon>
    </lineage>
</organism>
<proteinExistence type="predicted"/>
<dbReference type="AlphaFoldDB" id="A0AAN8IBA0"/>
<gene>
    <name evidence="1" type="ORF">GCK32_007847</name>
</gene>
<comment type="caution">
    <text evidence="1">The sequence shown here is derived from an EMBL/GenBank/DDBJ whole genome shotgun (WGS) entry which is preliminary data.</text>
</comment>
<dbReference type="EMBL" id="WIXE01023608">
    <property type="protein sequence ID" value="KAK5966331.1"/>
    <property type="molecule type" value="Genomic_DNA"/>
</dbReference>
<evidence type="ECO:0000313" key="1">
    <source>
        <dbReference type="EMBL" id="KAK5966331.1"/>
    </source>
</evidence>
<dbReference type="Proteomes" id="UP001331761">
    <property type="component" value="Unassembled WGS sequence"/>
</dbReference>
<name>A0AAN8IBA0_TRICO</name>
<evidence type="ECO:0000313" key="2">
    <source>
        <dbReference type="Proteomes" id="UP001331761"/>
    </source>
</evidence>